<feature type="domain" description="Methyltransferase small" evidence="3">
    <location>
        <begin position="32"/>
        <end position="200"/>
    </location>
</feature>
<dbReference type="CDD" id="cd02440">
    <property type="entry name" value="AdoMet_MTases"/>
    <property type="match status" value="1"/>
</dbReference>
<evidence type="ECO:0000313" key="5">
    <source>
        <dbReference type="Proteomes" id="UP000001288"/>
    </source>
</evidence>
<dbReference type="SUPFAM" id="SSF53335">
    <property type="entry name" value="S-adenosyl-L-methionine-dependent methyltransferases"/>
    <property type="match status" value="1"/>
</dbReference>
<dbReference type="Pfam" id="PF05175">
    <property type="entry name" value="MTS"/>
    <property type="match status" value="1"/>
</dbReference>
<name>A0A0H3GDH0_LISM4</name>
<keyword evidence="2 4" id="KW-0808">Transferase</keyword>
<keyword evidence="1 4" id="KW-0489">Methyltransferase</keyword>
<evidence type="ECO:0000256" key="1">
    <source>
        <dbReference type="ARBA" id="ARBA00022603"/>
    </source>
</evidence>
<dbReference type="HOGENOM" id="CLU_018398_7_2_9"/>
<dbReference type="Gene3D" id="3.40.50.150">
    <property type="entry name" value="Vaccinia Virus protein VP39"/>
    <property type="match status" value="1"/>
</dbReference>
<evidence type="ECO:0000313" key="4">
    <source>
        <dbReference type="EMBL" id="AEO05263.1"/>
    </source>
</evidence>
<dbReference type="KEGG" id="lmt:LMRG_02653"/>
<dbReference type="PANTHER" id="PTHR47816">
    <property type="entry name" value="RIBOSOMAL RNA SMALL SUBUNIT METHYLTRANSFERASE C"/>
    <property type="match status" value="1"/>
</dbReference>
<organism evidence="4 5">
    <name type="scientific">Listeria monocytogenes serotype 1/2a (strain 10403S)</name>
    <dbReference type="NCBI Taxonomy" id="393133"/>
    <lineage>
        <taxon>Bacteria</taxon>
        <taxon>Bacillati</taxon>
        <taxon>Bacillota</taxon>
        <taxon>Bacilli</taxon>
        <taxon>Bacillales</taxon>
        <taxon>Listeriaceae</taxon>
        <taxon>Listeria</taxon>
    </lineage>
</organism>
<proteinExistence type="predicted"/>
<dbReference type="AlphaFoldDB" id="A0A0H3GDH0"/>
<evidence type="ECO:0000259" key="3">
    <source>
        <dbReference type="Pfam" id="PF05175"/>
    </source>
</evidence>
<dbReference type="InterPro" id="IPR029063">
    <property type="entry name" value="SAM-dependent_MTases_sf"/>
</dbReference>
<dbReference type="PANTHER" id="PTHR47816:SF4">
    <property type="entry name" value="RIBOSOMAL RNA SMALL SUBUNIT METHYLTRANSFERASE C"/>
    <property type="match status" value="1"/>
</dbReference>
<protein>
    <submittedName>
        <fullName evidence="4">Ribosomal RNA small subunit methyltransferase C</fullName>
    </submittedName>
</protein>
<dbReference type="EMBL" id="CP002002">
    <property type="protein sequence ID" value="AEO05263.1"/>
    <property type="molecule type" value="Genomic_DNA"/>
</dbReference>
<dbReference type="Proteomes" id="UP000001288">
    <property type="component" value="Chromosome"/>
</dbReference>
<dbReference type="InterPro" id="IPR046977">
    <property type="entry name" value="RsmC/RlmG"/>
</dbReference>
<evidence type="ECO:0000256" key="2">
    <source>
        <dbReference type="ARBA" id="ARBA00022679"/>
    </source>
</evidence>
<gene>
    <name evidence="4" type="ordered locus">LMRG_02653</name>
</gene>
<reference evidence="5" key="1">
    <citation type="submission" date="2010-04" db="EMBL/GenBank/DDBJ databases">
        <title>The genome sequence of Listeria monocytogenes strain 10403S.</title>
        <authorList>
            <consortium name="The Broad Institute Genome Sequencing Platform"/>
            <consortium name="The Broad Institute Genome Sequencing Center for Infectious Disease."/>
            <person name="Borowsky M."/>
            <person name="Borodovsky M."/>
            <person name="Young S.K."/>
            <person name="Zeng Q."/>
            <person name="Koehrsen M."/>
            <person name="Fitzgerald M."/>
            <person name="Wiedmann M."/>
            <person name="Swaminathan B."/>
            <person name="Lauer P."/>
            <person name="Portnoy D."/>
            <person name="Cossart P."/>
            <person name="Buchrieser C."/>
            <person name="Higgins D."/>
            <person name="Abouelleil A."/>
            <person name="Alvarado L."/>
            <person name="Arachchi H.M."/>
            <person name="Berlin A."/>
            <person name="Borenstein D."/>
            <person name="Brown A."/>
            <person name="Chapman S.B."/>
            <person name="Chen Z."/>
            <person name="Dunbar C.D."/>
            <person name="Engels R."/>
            <person name="Freedman E."/>
            <person name="Gearin G."/>
            <person name="Gellesch M."/>
            <person name="Goldberg J."/>
            <person name="Griggs A."/>
            <person name="Gujja S."/>
            <person name="Heilman E."/>
            <person name="Heiman D."/>
            <person name="Howarth C."/>
            <person name="Jen D."/>
            <person name="Larson L."/>
            <person name="Lui A."/>
            <person name="MacDonald J."/>
            <person name="Mehta T."/>
            <person name="Montmayeur A."/>
            <person name="Neiman D."/>
            <person name="Park D."/>
            <person name="Pearson M."/>
            <person name="Priest M."/>
            <person name="Richards J."/>
            <person name="Roberts A."/>
            <person name="Saif S."/>
            <person name="Shea T."/>
            <person name="Shenoy N."/>
            <person name="Sisk P."/>
            <person name="Stolte C."/>
            <person name="Sykes S."/>
            <person name="Walk T."/>
            <person name="White J."/>
            <person name="Yandava C."/>
            <person name="Haas B."/>
            <person name="Nusbaum C."/>
            <person name="Birren B."/>
        </authorList>
    </citation>
    <scope>NUCLEOTIDE SEQUENCE [LARGE SCALE GENOMIC DNA]</scope>
    <source>
        <strain evidence="5">10403S</strain>
    </source>
</reference>
<dbReference type="GO" id="GO:0032259">
    <property type="term" value="P:methylation"/>
    <property type="evidence" value="ECO:0007669"/>
    <property type="project" value="UniProtKB-KW"/>
</dbReference>
<accession>A0A0H3GDH0</accession>
<sequence length="204" mass="22993">MRFLTNNHYYTNDETIKHNRKTWQVMLKGFNMSFTSDNGVFSKNTVDFGSKLLIESFELETKTGKILDVGCGYGPMGLTVAKAFPDSQIEMVDVNLRALELAKENAEINKITNTHIYESSVYDNVTANDYQAIISNPPIRAGKRIVHAILEGAYNHLQETGELWIVIQKKQGGPSAEKKMEEVFGNVETVAKDKGYFIFKSVKN</sequence>
<dbReference type="InterPro" id="IPR007848">
    <property type="entry name" value="Small_mtfrase_dom"/>
</dbReference>
<dbReference type="GO" id="GO:0008757">
    <property type="term" value="F:S-adenosylmethionine-dependent methyltransferase activity"/>
    <property type="evidence" value="ECO:0007669"/>
    <property type="project" value="InterPro"/>
</dbReference>